<gene>
    <name evidence="2" type="ORF">CWE15_06840</name>
</gene>
<evidence type="ECO:0000313" key="2">
    <source>
        <dbReference type="EMBL" id="RUO40469.1"/>
    </source>
</evidence>
<dbReference type="PROSITE" id="PS51257">
    <property type="entry name" value="PROKAR_LIPOPROTEIN"/>
    <property type="match status" value="1"/>
</dbReference>
<dbReference type="AlphaFoldDB" id="A0A432X1P9"/>
<keyword evidence="1" id="KW-0732">Signal</keyword>
<feature type="chain" id="PRO_5019561104" evidence="1">
    <location>
        <begin position="21"/>
        <end position="152"/>
    </location>
</feature>
<proteinExistence type="predicted"/>
<dbReference type="RefSeq" id="WP_126757345.1">
    <property type="nucleotide sequence ID" value="NZ_PIPQ01000003.1"/>
</dbReference>
<protein>
    <submittedName>
        <fullName evidence="2">Uncharacterized protein</fullName>
    </submittedName>
</protein>
<dbReference type="EMBL" id="PIPQ01000003">
    <property type="protein sequence ID" value="RUO40469.1"/>
    <property type="molecule type" value="Genomic_DNA"/>
</dbReference>
<keyword evidence="3" id="KW-1185">Reference proteome</keyword>
<feature type="signal peptide" evidence="1">
    <location>
        <begin position="1"/>
        <end position="20"/>
    </location>
</feature>
<dbReference type="Proteomes" id="UP000286976">
    <property type="component" value="Unassembled WGS sequence"/>
</dbReference>
<comment type="caution">
    <text evidence="2">The sequence shown here is derived from an EMBL/GenBank/DDBJ whole genome shotgun (WGS) entry which is preliminary data.</text>
</comment>
<name>A0A432X1P9_9GAMM</name>
<organism evidence="2 3">
    <name type="scientific">Aliidiomarina taiwanensis</name>
    <dbReference type="NCBI Taxonomy" id="946228"/>
    <lineage>
        <taxon>Bacteria</taxon>
        <taxon>Pseudomonadati</taxon>
        <taxon>Pseudomonadota</taxon>
        <taxon>Gammaproteobacteria</taxon>
        <taxon>Alteromonadales</taxon>
        <taxon>Idiomarinaceae</taxon>
        <taxon>Aliidiomarina</taxon>
    </lineage>
</organism>
<sequence length="152" mass="16521">MKKTRRFVTACVLSPFVFLAACSQEAPQPKQETPNLSVIDTPVFAPVQPAAEGLEDMLAEIRATAGIARAQNPASCKLAEVGVKPCGGPERYIVYSTETADESKLLELIEHYNAASQAYNEKHQLVSDCSIQPRPRVILNQGLCVPQATQTH</sequence>
<dbReference type="OrthoDB" id="8703681at2"/>
<accession>A0A432X1P9</accession>
<reference evidence="2 3" key="1">
    <citation type="journal article" date="2011" name="Front. Microbiol.">
        <title>Genomic signatures of strain selection and enhancement in Bacillus atrophaeus var. globigii, a historical biowarfare simulant.</title>
        <authorList>
            <person name="Gibbons H.S."/>
            <person name="Broomall S.M."/>
            <person name="McNew L.A."/>
            <person name="Daligault H."/>
            <person name="Chapman C."/>
            <person name="Bruce D."/>
            <person name="Karavis M."/>
            <person name="Krepps M."/>
            <person name="McGregor P.A."/>
            <person name="Hong C."/>
            <person name="Park K.H."/>
            <person name="Akmal A."/>
            <person name="Feldman A."/>
            <person name="Lin J.S."/>
            <person name="Chang W.E."/>
            <person name="Higgs B.W."/>
            <person name="Demirev P."/>
            <person name="Lindquist J."/>
            <person name="Liem A."/>
            <person name="Fochler E."/>
            <person name="Read T.D."/>
            <person name="Tapia R."/>
            <person name="Johnson S."/>
            <person name="Bishop-Lilly K.A."/>
            <person name="Detter C."/>
            <person name="Han C."/>
            <person name="Sozhamannan S."/>
            <person name="Rosenzweig C.N."/>
            <person name="Skowronski E.W."/>
        </authorList>
    </citation>
    <scope>NUCLEOTIDE SEQUENCE [LARGE SCALE GENOMIC DNA]</scope>
    <source>
        <strain evidence="2 3">AIT1</strain>
    </source>
</reference>
<evidence type="ECO:0000256" key="1">
    <source>
        <dbReference type="SAM" id="SignalP"/>
    </source>
</evidence>
<evidence type="ECO:0000313" key="3">
    <source>
        <dbReference type="Proteomes" id="UP000286976"/>
    </source>
</evidence>